<dbReference type="InterPro" id="IPR022674">
    <property type="entry name" value="G6P_DH_NAD-bd"/>
</dbReference>
<gene>
    <name evidence="12" type="ORF">EVG20_g7253</name>
</gene>
<keyword evidence="13" id="KW-1185">Reference proteome</keyword>
<evidence type="ECO:0000256" key="1">
    <source>
        <dbReference type="ARBA" id="ARBA00004937"/>
    </source>
</evidence>
<feature type="domain" description="Glucose-6-phosphate dehydrogenase C-terminal" evidence="11">
    <location>
        <begin position="213"/>
        <end position="357"/>
    </location>
</feature>
<evidence type="ECO:0000256" key="8">
    <source>
        <dbReference type="ARBA" id="ARBA00023277"/>
    </source>
</evidence>
<keyword evidence="5 9" id="KW-0313">Glucose metabolism</keyword>
<name>A0A4Y9YEC1_9AGAM</name>
<evidence type="ECO:0000313" key="12">
    <source>
        <dbReference type="EMBL" id="TFY60894.1"/>
    </source>
</evidence>
<feature type="domain" description="Glucose-6-phosphate dehydrogenase C-terminal" evidence="11">
    <location>
        <begin position="385"/>
        <end position="526"/>
    </location>
</feature>
<dbReference type="SUPFAM" id="SSF51735">
    <property type="entry name" value="NAD(P)-binding Rossmann-fold domains"/>
    <property type="match status" value="1"/>
</dbReference>
<dbReference type="PROSITE" id="PS00069">
    <property type="entry name" value="G6P_DEHYDROGENASE"/>
    <property type="match status" value="1"/>
</dbReference>
<dbReference type="STRING" id="205917.A0A4Y9YEC1"/>
<evidence type="ECO:0000256" key="2">
    <source>
        <dbReference type="ARBA" id="ARBA00009975"/>
    </source>
</evidence>
<comment type="similarity">
    <text evidence="2 9">Belongs to the glucose-6-phosphate dehydrogenase family.</text>
</comment>
<dbReference type="UniPathway" id="UPA00115">
    <property type="reaction ID" value="UER00408"/>
</dbReference>
<dbReference type="Proteomes" id="UP000298327">
    <property type="component" value="Unassembled WGS sequence"/>
</dbReference>
<comment type="catalytic activity">
    <reaction evidence="9">
        <text>D-glucose 6-phosphate + NADP(+) = 6-phospho-D-glucono-1,5-lactone + NADPH + H(+)</text>
        <dbReference type="Rhea" id="RHEA:15841"/>
        <dbReference type="ChEBI" id="CHEBI:15378"/>
        <dbReference type="ChEBI" id="CHEBI:57783"/>
        <dbReference type="ChEBI" id="CHEBI:57955"/>
        <dbReference type="ChEBI" id="CHEBI:58349"/>
        <dbReference type="ChEBI" id="CHEBI:61548"/>
        <dbReference type="EC" id="1.1.1.49"/>
    </reaction>
</comment>
<evidence type="ECO:0000256" key="3">
    <source>
        <dbReference type="ARBA" id="ARBA00013019"/>
    </source>
</evidence>
<evidence type="ECO:0000259" key="10">
    <source>
        <dbReference type="Pfam" id="PF00479"/>
    </source>
</evidence>
<comment type="pathway">
    <text evidence="1 9">Carbohydrate degradation; pentose phosphate pathway; D-ribulose 5-phosphate from D-glucose 6-phosphate (oxidative stage): step 1/3.</text>
</comment>
<proteinExistence type="inferred from homology"/>
<dbReference type="GO" id="GO:0004345">
    <property type="term" value="F:glucose-6-phosphate dehydrogenase activity"/>
    <property type="evidence" value="ECO:0007669"/>
    <property type="project" value="UniProtKB-EC"/>
</dbReference>
<dbReference type="Pfam" id="PF02781">
    <property type="entry name" value="G6PD_C"/>
    <property type="match status" value="2"/>
</dbReference>
<evidence type="ECO:0000256" key="5">
    <source>
        <dbReference type="ARBA" id="ARBA00022526"/>
    </source>
</evidence>
<dbReference type="GO" id="GO:0009051">
    <property type="term" value="P:pentose-phosphate shunt, oxidative branch"/>
    <property type="evidence" value="ECO:0007669"/>
    <property type="project" value="TreeGrafter"/>
</dbReference>
<dbReference type="FunFam" id="3.40.50.720:FF:000111">
    <property type="entry name" value="Glucose-6-phosphate 1-dehydrogenase"/>
    <property type="match status" value="1"/>
</dbReference>
<reference evidence="12 13" key="1">
    <citation type="submission" date="2019-02" db="EMBL/GenBank/DDBJ databases">
        <title>Genome sequencing of the rare red list fungi Dentipellis fragilis.</title>
        <authorList>
            <person name="Buettner E."/>
            <person name="Kellner H."/>
        </authorList>
    </citation>
    <scope>NUCLEOTIDE SEQUENCE [LARGE SCALE GENOMIC DNA]</scope>
    <source>
        <strain evidence="12 13">DSM 105465</strain>
    </source>
</reference>
<evidence type="ECO:0000259" key="11">
    <source>
        <dbReference type="Pfam" id="PF02781"/>
    </source>
</evidence>
<dbReference type="GO" id="GO:0050661">
    <property type="term" value="F:NADP binding"/>
    <property type="evidence" value="ECO:0007669"/>
    <property type="project" value="InterPro"/>
</dbReference>
<dbReference type="PANTHER" id="PTHR23429:SF0">
    <property type="entry name" value="GLUCOSE-6-PHOSPHATE 1-DEHYDROGENASE"/>
    <property type="match status" value="1"/>
</dbReference>
<evidence type="ECO:0000313" key="13">
    <source>
        <dbReference type="Proteomes" id="UP000298327"/>
    </source>
</evidence>
<evidence type="ECO:0000256" key="7">
    <source>
        <dbReference type="ARBA" id="ARBA00023002"/>
    </source>
</evidence>
<dbReference type="PRINTS" id="PR00079">
    <property type="entry name" value="G6PDHDRGNASE"/>
</dbReference>
<evidence type="ECO:0000256" key="6">
    <source>
        <dbReference type="ARBA" id="ARBA00022857"/>
    </source>
</evidence>
<dbReference type="PANTHER" id="PTHR23429">
    <property type="entry name" value="GLUCOSE-6-PHOSPHATE 1-DEHYDROGENASE G6PD"/>
    <property type="match status" value="1"/>
</dbReference>
<dbReference type="GO" id="GO:0005829">
    <property type="term" value="C:cytosol"/>
    <property type="evidence" value="ECO:0007669"/>
    <property type="project" value="TreeGrafter"/>
</dbReference>
<dbReference type="GO" id="GO:0006006">
    <property type="term" value="P:glucose metabolic process"/>
    <property type="evidence" value="ECO:0007669"/>
    <property type="project" value="UniProtKB-KW"/>
</dbReference>
<organism evidence="12 13">
    <name type="scientific">Dentipellis fragilis</name>
    <dbReference type="NCBI Taxonomy" id="205917"/>
    <lineage>
        <taxon>Eukaryota</taxon>
        <taxon>Fungi</taxon>
        <taxon>Dikarya</taxon>
        <taxon>Basidiomycota</taxon>
        <taxon>Agaricomycotina</taxon>
        <taxon>Agaricomycetes</taxon>
        <taxon>Russulales</taxon>
        <taxon>Hericiaceae</taxon>
        <taxon>Dentipellis</taxon>
    </lineage>
</organism>
<dbReference type="InterPro" id="IPR022675">
    <property type="entry name" value="G6P_DH_C"/>
</dbReference>
<dbReference type="SUPFAM" id="SSF55347">
    <property type="entry name" value="Glyceraldehyde-3-phosphate dehydrogenase-like, C-terminal domain"/>
    <property type="match status" value="1"/>
</dbReference>
<dbReference type="InterPro" id="IPR001282">
    <property type="entry name" value="G6P_DH"/>
</dbReference>
<dbReference type="NCBIfam" id="TIGR00871">
    <property type="entry name" value="zwf"/>
    <property type="match status" value="1"/>
</dbReference>
<comment type="caution">
    <text evidence="12">The sequence shown here is derived from an EMBL/GenBank/DDBJ whole genome shotgun (WGS) entry which is preliminary data.</text>
</comment>
<dbReference type="HAMAP" id="MF_00966">
    <property type="entry name" value="G6PD"/>
    <property type="match status" value="1"/>
</dbReference>
<comment type="function">
    <text evidence="9">Catalyzes the rate-limiting step of the oxidative pentose-phosphate pathway, which represents a route for the dissimilation of carbohydrates besides glycolysis.</text>
</comment>
<feature type="domain" description="Glucose-6-phosphate dehydrogenase NAD-binding" evidence="10">
    <location>
        <begin position="29"/>
        <end position="211"/>
    </location>
</feature>
<keyword evidence="6 9" id="KW-0521">NADP</keyword>
<dbReference type="Gene3D" id="3.40.50.720">
    <property type="entry name" value="NAD(P)-binding Rossmann-like Domain"/>
    <property type="match status" value="1"/>
</dbReference>
<dbReference type="EC" id="1.1.1.49" evidence="3 9"/>
<dbReference type="InterPro" id="IPR036291">
    <property type="entry name" value="NAD(P)-bd_dom_sf"/>
</dbReference>
<sequence>MASHKKSQSGTIPSMSSHNHELKENTVIVVFGASGDLAKKKTFPALFGLYRDGFLPTDVRIVGYARTKMDEAEFHKRTTSYIKNPDNNEEIAQKIETFKQISSYVSGGYEDDPSFQNLETYLRDLEAKTHKGKEHNRLFYLALPPSVFTPVAAHVRKNCYSADGVNRIIVEKPFGKDTESCRELLTALKEHWSEDETFRIDHYLGKEMVKNMLVLRFANIALNAAWDKNSISNVQITFKEPFGTEGRGGYFDEFGIIRDILQNHLLQVLSILTMERPVSFAAEDIRDEKVKVLRAIPPIERSDTLLGQYVSANGKPGYLDDDTVPKNSVCPTYAATTLWINNPRWEGVPFILKAGKGTSSFLSIRFPPLLQPTTLPISHYSSTLALNEAKVEVRIQFKDVTQGIFKDISRNEFVIRIQPSEAVYLKLNTKAPGLYTRALPTEMDLTYKRRFSETKIPEAYESLILDALKGDHSNFVRDDELDVAWKIFTPILHWIEGQDGPRPKPVSYPYGSRGPKELEAFITKYGFKRTQEGYQWPVTNLANL</sequence>
<dbReference type="AlphaFoldDB" id="A0A4Y9YEC1"/>
<dbReference type="Pfam" id="PF00479">
    <property type="entry name" value="G6PD_N"/>
    <property type="match status" value="1"/>
</dbReference>
<evidence type="ECO:0000256" key="9">
    <source>
        <dbReference type="RuleBase" id="RU362120"/>
    </source>
</evidence>
<keyword evidence="7 9" id="KW-0560">Oxidoreductase</keyword>
<dbReference type="InterPro" id="IPR019796">
    <property type="entry name" value="G6P_DH_AS"/>
</dbReference>
<keyword evidence="8 9" id="KW-0119">Carbohydrate metabolism</keyword>
<protein>
    <recommendedName>
        <fullName evidence="4 9">Glucose-6-phosphate 1-dehydrogenase</fullName>
        <ecNumber evidence="3 9">1.1.1.49</ecNumber>
    </recommendedName>
</protein>
<dbReference type="PIRSF" id="PIRSF000110">
    <property type="entry name" value="G6PD"/>
    <property type="match status" value="1"/>
</dbReference>
<dbReference type="EMBL" id="SEOQ01000538">
    <property type="protein sequence ID" value="TFY60894.1"/>
    <property type="molecule type" value="Genomic_DNA"/>
</dbReference>
<accession>A0A4Y9YEC1</accession>
<dbReference type="OrthoDB" id="60984at2759"/>
<dbReference type="Gene3D" id="3.30.360.10">
    <property type="entry name" value="Dihydrodipicolinate Reductase, domain 2"/>
    <property type="match status" value="1"/>
</dbReference>
<evidence type="ECO:0000256" key="4">
    <source>
        <dbReference type="ARBA" id="ARBA00020444"/>
    </source>
</evidence>